<accession>A0A9Q0BLH6</accession>
<evidence type="ECO:0000313" key="2">
    <source>
        <dbReference type="Proteomes" id="UP001059596"/>
    </source>
</evidence>
<reference evidence="1" key="1">
    <citation type="journal article" date="2023" name="Genome Biol. Evol.">
        <title>Long-read-based Genome Assembly of Drosophila gunungcola Reveals Fewer Chemosensory Genes in Flower-breeding Species.</title>
        <authorList>
            <person name="Negi A."/>
            <person name="Liao B.Y."/>
            <person name="Yeh S.D."/>
        </authorList>
    </citation>
    <scope>NUCLEOTIDE SEQUENCE</scope>
    <source>
        <strain evidence="1">Sukarami</strain>
    </source>
</reference>
<keyword evidence="2" id="KW-1185">Reference proteome</keyword>
<protein>
    <submittedName>
        <fullName evidence="1">Uncharacterized protein</fullName>
    </submittedName>
</protein>
<name>A0A9Q0BLH6_9MUSC</name>
<gene>
    <name evidence="1" type="ORF">M5D96_010854</name>
</gene>
<evidence type="ECO:0000313" key="1">
    <source>
        <dbReference type="EMBL" id="KAI8036261.1"/>
    </source>
</evidence>
<dbReference type="Proteomes" id="UP001059596">
    <property type="component" value="Unassembled WGS sequence"/>
</dbReference>
<dbReference type="EMBL" id="JAMKOV010000021">
    <property type="protein sequence ID" value="KAI8036261.1"/>
    <property type="molecule type" value="Genomic_DNA"/>
</dbReference>
<dbReference type="AlphaFoldDB" id="A0A9Q0BLH6"/>
<organism evidence="1 2">
    <name type="scientific">Drosophila gunungcola</name>
    <name type="common">fruit fly</name>
    <dbReference type="NCBI Taxonomy" id="103775"/>
    <lineage>
        <taxon>Eukaryota</taxon>
        <taxon>Metazoa</taxon>
        <taxon>Ecdysozoa</taxon>
        <taxon>Arthropoda</taxon>
        <taxon>Hexapoda</taxon>
        <taxon>Insecta</taxon>
        <taxon>Pterygota</taxon>
        <taxon>Neoptera</taxon>
        <taxon>Endopterygota</taxon>
        <taxon>Diptera</taxon>
        <taxon>Brachycera</taxon>
        <taxon>Muscomorpha</taxon>
        <taxon>Ephydroidea</taxon>
        <taxon>Drosophilidae</taxon>
        <taxon>Drosophila</taxon>
        <taxon>Sophophora</taxon>
    </lineage>
</organism>
<proteinExistence type="predicted"/>
<comment type="caution">
    <text evidence="1">The sequence shown here is derived from an EMBL/GenBank/DDBJ whole genome shotgun (WGS) entry which is preliminary data.</text>
</comment>
<sequence>MRSFGLLHKHARTLTHPHTYPLNIAKILMRKSAKRVAINSGEDQRLFYPQTVMQQPY</sequence>